<dbReference type="InterPro" id="IPR036837">
    <property type="entry name" value="Cation_efflux_CTD_sf"/>
</dbReference>
<dbReference type="RefSeq" id="WP_316434156.1">
    <property type="nucleotide sequence ID" value="NZ_CP053586.1"/>
</dbReference>
<feature type="transmembrane region" description="Helical" evidence="8">
    <location>
        <begin position="38"/>
        <end position="63"/>
    </location>
</feature>
<dbReference type="SUPFAM" id="SSF160240">
    <property type="entry name" value="Cation efflux protein cytoplasmic domain-like"/>
    <property type="match status" value="1"/>
</dbReference>
<evidence type="ECO:0000256" key="1">
    <source>
        <dbReference type="ARBA" id="ARBA00004141"/>
    </source>
</evidence>
<evidence type="ECO:0000259" key="10">
    <source>
        <dbReference type="Pfam" id="PF16916"/>
    </source>
</evidence>
<evidence type="ECO:0000256" key="2">
    <source>
        <dbReference type="ARBA" id="ARBA00008873"/>
    </source>
</evidence>
<keyword evidence="4 8" id="KW-0812">Transmembrane</keyword>
<comment type="similarity">
    <text evidence="2">Belongs to the cation diffusion facilitator (CDF) transporter (TC 2.A.4) family. SLC30A subfamily.</text>
</comment>
<dbReference type="NCBIfam" id="TIGR01297">
    <property type="entry name" value="CDF"/>
    <property type="match status" value="1"/>
</dbReference>
<dbReference type="EMBL" id="CP053586">
    <property type="protein sequence ID" value="WNZ22650.1"/>
    <property type="molecule type" value="Genomic_DNA"/>
</dbReference>
<comment type="subcellular location">
    <subcellularLocation>
        <location evidence="1">Membrane</location>
        <topology evidence="1">Multi-pass membrane protein</topology>
    </subcellularLocation>
</comment>
<evidence type="ECO:0000256" key="4">
    <source>
        <dbReference type="ARBA" id="ARBA00022692"/>
    </source>
</evidence>
<dbReference type="InterPro" id="IPR027470">
    <property type="entry name" value="Cation_efflux_CTD"/>
</dbReference>
<evidence type="ECO:0000256" key="7">
    <source>
        <dbReference type="ARBA" id="ARBA00023136"/>
    </source>
</evidence>
<keyword evidence="6" id="KW-0406">Ion transport</keyword>
<name>A0AA97AF04_9CYAN</name>
<feature type="transmembrane region" description="Helical" evidence="8">
    <location>
        <begin position="173"/>
        <end position="198"/>
    </location>
</feature>
<feature type="transmembrane region" description="Helical" evidence="8">
    <location>
        <begin position="105"/>
        <end position="122"/>
    </location>
</feature>
<feature type="transmembrane region" description="Helical" evidence="8">
    <location>
        <begin position="204"/>
        <end position="222"/>
    </location>
</feature>
<evidence type="ECO:0000256" key="8">
    <source>
        <dbReference type="SAM" id="Phobius"/>
    </source>
</evidence>
<keyword evidence="7 8" id="KW-0472">Membrane</keyword>
<dbReference type="InterPro" id="IPR050681">
    <property type="entry name" value="CDF/SLC30A"/>
</dbReference>
<dbReference type="PANTHER" id="PTHR11562">
    <property type="entry name" value="CATION EFFLUX PROTEIN/ ZINC TRANSPORTER"/>
    <property type="match status" value="1"/>
</dbReference>
<keyword evidence="3" id="KW-0813">Transport</keyword>
<dbReference type="AlphaFoldDB" id="A0AA97AF04"/>
<feature type="domain" description="Cation efflux protein transmembrane" evidence="9">
    <location>
        <begin position="38"/>
        <end position="230"/>
    </location>
</feature>
<proteinExistence type="inferred from homology"/>
<dbReference type="Pfam" id="PF01545">
    <property type="entry name" value="Cation_efflux"/>
    <property type="match status" value="1"/>
</dbReference>
<feature type="transmembrane region" description="Helical" evidence="8">
    <location>
        <begin position="142"/>
        <end position="161"/>
    </location>
</feature>
<dbReference type="PANTHER" id="PTHR11562:SF17">
    <property type="entry name" value="RE54080P-RELATED"/>
    <property type="match status" value="1"/>
</dbReference>
<gene>
    <name evidence="11" type="ORF">HJG54_07120</name>
</gene>
<dbReference type="InterPro" id="IPR058533">
    <property type="entry name" value="Cation_efflux_TM"/>
</dbReference>
<dbReference type="SUPFAM" id="SSF161111">
    <property type="entry name" value="Cation efflux protein transmembrane domain-like"/>
    <property type="match status" value="1"/>
</dbReference>
<protein>
    <submittedName>
        <fullName evidence="11">Cation transporter</fullName>
    </submittedName>
</protein>
<dbReference type="Gene3D" id="1.20.1510.10">
    <property type="entry name" value="Cation efflux protein transmembrane domain"/>
    <property type="match status" value="1"/>
</dbReference>
<dbReference type="InterPro" id="IPR027469">
    <property type="entry name" value="Cation_efflux_TMD_sf"/>
</dbReference>
<keyword evidence="5 8" id="KW-1133">Transmembrane helix</keyword>
<dbReference type="InterPro" id="IPR002524">
    <property type="entry name" value="Cation_efflux"/>
</dbReference>
<evidence type="ECO:0000256" key="3">
    <source>
        <dbReference type="ARBA" id="ARBA00022448"/>
    </source>
</evidence>
<evidence type="ECO:0000256" key="6">
    <source>
        <dbReference type="ARBA" id="ARBA00023065"/>
    </source>
</evidence>
<feature type="domain" description="Cation efflux protein cytoplasmic" evidence="10">
    <location>
        <begin position="234"/>
        <end position="308"/>
    </location>
</feature>
<sequence length="342" mass="36510">MNHFHFLSHSARHSSGHSLNCPPSCTHARPAKDKVRSLVLALILLLAAALAEFAVGLVSHSLALMAESGHMLSDGLALGLALLATWIAQFPASPQATFGYRRIEILAALANGVGLLVVAGWISWEALTRLQAPSEEILSLPMLITATVGLGINSINAGLLHQDSHHDLNLRGAFLHMVADAISSVGVMLAAVVIWQWGWTWADGAVSLAVGVVIGLGAIPLIRQSLDILLEKAPSHLDLAQIAAHLRSFEGVVAVDQVRAWTIALGQDALSAHLTVSWNDGSKRDRLLQQLQTSLQQEFGIAEVFLQLSAGLPLEQMGLSLAEQIERLSLSTTEPLTPPEET</sequence>
<dbReference type="GO" id="GO:0005385">
    <property type="term" value="F:zinc ion transmembrane transporter activity"/>
    <property type="evidence" value="ECO:0007669"/>
    <property type="project" value="TreeGrafter"/>
</dbReference>
<evidence type="ECO:0000313" key="11">
    <source>
        <dbReference type="EMBL" id="WNZ22650.1"/>
    </source>
</evidence>
<dbReference type="Pfam" id="PF16916">
    <property type="entry name" value="ZT_dimer"/>
    <property type="match status" value="1"/>
</dbReference>
<evidence type="ECO:0000256" key="5">
    <source>
        <dbReference type="ARBA" id="ARBA00022989"/>
    </source>
</evidence>
<evidence type="ECO:0000259" key="9">
    <source>
        <dbReference type="Pfam" id="PF01545"/>
    </source>
</evidence>
<feature type="transmembrane region" description="Helical" evidence="8">
    <location>
        <begin position="75"/>
        <end position="93"/>
    </location>
</feature>
<reference evidence="11" key="1">
    <citation type="submission" date="2020-05" db="EMBL/GenBank/DDBJ databases">
        <authorList>
            <person name="Zhu T."/>
            <person name="Keshari N."/>
            <person name="Lu X."/>
        </authorList>
    </citation>
    <scope>NUCLEOTIDE SEQUENCE</scope>
    <source>
        <strain evidence="11">NK1-12</strain>
    </source>
</reference>
<organism evidence="11">
    <name type="scientific">Leptolyngbya sp. NK1-12</name>
    <dbReference type="NCBI Taxonomy" id="2547451"/>
    <lineage>
        <taxon>Bacteria</taxon>
        <taxon>Bacillati</taxon>
        <taxon>Cyanobacteriota</taxon>
        <taxon>Cyanophyceae</taxon>
        <taxon>Leptolyngbyales</taxon>
        <taxon>Leptolyngbyaceae</taxon>
        <taxon>Leptolyngbya group</taxon>
        <taxon>Leptolyngbya</taxon>
    </lineage>
</organism>
<dbReference type="GO" id="GO:0005886">
    <property type="term" value="C:plasma membrane"/>
    <property type="evidence" value="ECO:0007669"/>
    <property type="project" value="TreeGrafter"/>
</dbReference>
<accession>A0AA97AF04</accession>